<evidence type="ECO:0000256" key="2">
    <source>
        <dbReference type="ARBA" id="ARBA00022801"/>
    </source>
</evidence>
<name>A0ABW0RZB2_9BURK</name>
<dbReference type="Proteomes" id="UP001596086">
    <property type="component" value="Unassembled WGS sequence"/>
</dbReference>
<dbReference type="SUPFAM" id="SSF53474">
    <property type="entry name" value="alpha/beta-Hydrolases"/>
    <property type="match status" value="1"/>
</dbReference>
<dbReference type="InterPro" id="IPR050955">
    <property type="entry name" value="Plant_Biomass_Hydrol_Est"/>
</dbReference>
<dbReference type="EMBL" id="JBHSMZ010000010">
    <property type="protein sequence ID" value="MFC5549973.1"/>
    <property type="molecule type" value="Genomic_DNA"/>
</dbReference>
<dbReference type="RefSeq" id="WP_379772066.1">
    <property type="nucleotide sequence ID" value="NZ_JBHSMZ010000010.1"/>
</dbReference>
<dbReference type="Pfam" id="PF10503">
    <property type="entry name" value="Esterase_PHB"/>
    <property type="match status" value="1"/>
</dbReference>
<dbReference type="InterPro" id="IPR029058">
    <property type="entry name" value="AB_hydrolase_fold"/>
</dbReference>
<dbReference type="GO" id="GO:0016787">
    <property type="term" value="F:hydrolase activity"/>
    <property type="evidence" value="ECO:0007669"/>
    <property type="project" value="UniProtKB-KW"/>
</dbReference>
<dbReference type="InterPro" id="IPR010126">
    <property type="entry name" value="Esterase_phb"/>
</dbReference>
<organism evidence="3 4">
    <name type="scientific">Massilia aerilata</name>
    <dbReference type="NCBI Taxonomy" id="453817"/>
    <lineage>
        <taxon>Bacteria</taxon>
        <taxon>Pseudomonadati</taxon>
        <taxon>Pseudomonadota</taxon>
        <taxon>Betaproteobacteria</taxon>
        <taxon>Burkholderiales</taxon>
        <taxon>Oxalobacteraceae</taxon>
        <taxon>Telluria group</taxon>
        <taxon>Massilia</taxon>
    </lineage>
</organism>
<keyword evidence="4" id="KW-1185">Reference proteome</keyword>
<evidence type="ECO:0000313" key="3">
    <source>
        <dbReference type="EMBL" id="MFC5549973.1"/>
    </source>
</evidence>
<evidence type="ECO:0000256" key="1">
    <source>
        <dbReference type="ARBA" id="ARBA00022729"/>
    </source>
</evidence>
<accession>A0ABW0RZB2</accession>
<proteinExistence type="predicted"/>
<keyword evidence="2 3" id="KW-0378">Hydrolase</keyword>
<reference evidence="4" key="1">
    <citation type="journal article" date="2019" name="Int. J. Syst. Evol. Microbiol.">
        <title>The Global Catalogue of Microorganisms (GCM) 10K type strain sequencing project: providing services to taxonomists for standard genome sequencing and annotation.</title>
        <authorList>
            <consortium name="The Broad Institute Genomics Platform"/>
            <consortium name="The Broad Institute Genome Sequencing Center for Infectious Disease"/>
            <person name="Wu L."/>
            <person name="Ma J."/>
        </authorList>
    </citation>
    <scope>NUCLEOTIDE SEQUENCE [LARGE SCALE GENOMIC DNA]</scope>
    <source>
        <strain evidence="4">CGMCC 4.5798</strain>
    </source>
</reference>
<keyword evidence="1" id="KW-0732">Signal</keyword>
<sequence length="385" mass="40200">MKPYEKFVENILGAVRNGQGKDPAAATAIIQEALSAAGLMGGRASPASSSASPQEKAAPFVDLNPPPAWSAKFRQQDAGPDKAGTAMPDWMARFASNLPGQAAGSRAVDPATHGPGQFLAGSFSNEAGTRNYRLYVPRKPAAGPRPLVVMLHGCKQNPEDFAAGTTMNLLAEQQGCLVLYPEQAAGANHSQCWNWFEAGHQNRDQGEPSLIAGMTRQVLREHDGDARRVYVAGLSAGGAMAAVMAAGYPELYAALGVHSGLPAGAAHDLMSALNAMKGARKHKSATDIAPARVIVFHGDSDATVHASNGQAVYRQFTQGAVKETEERGQGHTRTVALDAGGRAVAEHWTLHGAGHAWSGGSTAGSYATSSGPNASAEMLRFFLSH</sequence>
<dbReference type="PANTHER" id="PTHR43037">
    <property type="entry name" value="UNNAMED PRODUCT-RELATED"/>
    <property type="match status" value="1"/>
</dbReference>
<protein>
    <submittedName>
        <fullName evidence="3">Alpha/beta hydrolase family esterase</fullName>
    </submittedName>
</protein>
<dbReference type="Gene3D" id="3.40.50.1820">
    <property type="entry name" value="alpha/beta hydrolase"/>
    <property type="match status" value="1"/>
</dbReference>
<evidence type="ECO:0000313" key="4">
    <source>
        <dbReference type="Proteomes" id="UP001596086"/>
    </source>
</evidence>
<comment type="caution">
    <text evidence="3">The sequence shown here is derived from an EMBL/GenBank/DDBJ whole genome shotgun (WGS) entry which is preliminary data.</text>
</comment>
<dbReference type="NCBIfam" id="TIGR01840">
    <property type="entry name" value="esterase_phb"/>
    <property type="match status" value="1"/>
</dbReference>
<dbReference type="PANTHER" id="PTHR43037:SF1">
    <property type="entry name" value="BLL1128 PROTEIN"/>
    <property type="match status" value="1"/>
</dbReference>
<gene>
    <name evidence="3" type="ORF">ACFPO9_15760</name>
</gene>